<evidence type="ECO:0000313" key="1">
    <source>
        <dbReference type="EMBL" id="KIW13636.1"/>
    </source>
</evidence>
<dbReference type="AlphaFoldDB" id="A0A0D1YEZ6"/>
<organism evidence="1 2">
    <name type="scientific">Exophiala spinifera</name>
    <dbReference type="NCBI Taxonomy" id="91928"/>
    <lineage>
        <taxon>Eukaryota</taxon>
        <taxon>Fungi</taxon>
        <taxon>Dikarya</taxon>
        <taxon>Ascomycota</taxon>
        <taxon>Pezizomycotina</taxon>
        <taxon>Eurotiomycetes</taxon>
        <taxon>Chaetothyriomycetidae</taxon>
        <taxon>Chaetothyriales</taxon>
        <taxon>Herpotrichiellaceae</taxon>
        <taxon>Exophiala</taxon>
    </lineage>
</organism>
<dbReference type="VEuPathDB" id="FungiDB:PV08_08827"/>
<dbReference type="GeneID" id="27335910"/>
<accession>A0A0D1YEZ6</accession>
<protein>
    <submittedName>
        <fullName evidence="1">Uncharacterized protein</fullName>
    </submittedName>
</protein>
<gene>
    <name evidence="1" type="ORF">PV08_08827</name>
</gene>
<sequence>MTSYLDEDDVSIVFAAIICTRYLSTLTGRYEYFAIKHRVQESRLRRIETLNQGLRRYERRGYEATRLTHASYGPTSRVLAQHSFNVVQSATFTFVQTALRIKPKTKSNGAEVPEMKDIILPASQIHR</sequence>
<proteinExistence type="predicted"/>
<keyword evidence="2" id="KW-1185">Reference proteome</keyword>
<reference evidence="1 2" key="1">
    <citation type="submission" date="2015-01" db="EMBL/GenBank/DDBJ databases">
        <title>The Genome Sequence of Exophiala spinifera CBS89968.</title>
        <authorList>
            <consortium name="The Broad Institute Genomics Platform"/>
            <person name="Cuomo C."/>
            <person name="de Hoog S."/>
            <person name="Gorbushina A."/>
            <person name="Stielow B."/>
            <person name="Teixiera M."/>
            <person name="Abouelleil A."/>
            <person name="Chapman S.B."/>
            <person name="Priest M."/>
            <person name="Young S.K."/>
            <person name="Wortman J."/>
            <person name="Nusbaum C."/>
            <person name="Birren B."/>
        </authorList>
    </citation>
    <scope>NUCLEOTIDE SEQUENCE [LARGE SCALE GENOMIC DNA]</scope>
    <source>
        <strain evidence="1 2">CBS 89968</strain>
    </source>
</reference>
<evidence type="ECO:0000313" key="2">
    <source>
        <dbReference type="Proteomes" id="UP000053328"/>
    </source>
</evidence>
<dbReference type="EMBL" id="KN847497">
    <property type="protein sequence ID" value="KIW13636.1"/>
    <property type="molecule type" value="Genomic_DNA"/>
</dbReference>
<name>A0A0D1YEZ6_9EURO</name>
<dbReference type="HOGENOM" id="CLU_1970600_0_0_1"/>
<dbReference type="Proteomes" id="UP000053328">
    <property type="component" value="Unassembled WGS sequence"/>
</dbReference>
<dbReference type="RefSeq" id="XP_016233852.1">
    <property type="nucleotide sequence ID" value="XM_016383149.1"/>
</dbReference>